<proteinExistence type="predicted"/>
<gene>
    <name evidence="3" type="ORF">SFLOR_v1c07200</name>
</gene>
<dbReference type="EMBL" id="CP025057">
    <property type="protein sequence ID" value="AUB31768.1"/>
    <property type="molecule type" value="Genomic_DNA"/>
</dbReference>
<accession>A0A2K8SET8</accession>
<evidence type="ECO:0000256" key="1">
    <source>
        <dbReference type="SAM" id="Coils"/>
    </source>
</evidence>
<keyword evidence="2" id="KW-1133">Transmembrane helix</keyword>
<feature type="coiled-coil region" evidence="1">
    <location>
        <begin position="80"/>
        <end position="107"/>
    </location>
</feature>
<protein>
    <recommendedName>
        <fullName evidence="5">Transmembrane protein</fullName>
    </recommendedName>
</protein>
<keyword evidence="4" id="KW-1185">Reference proteome</keyword>
<evidence type="ECO:0000313" key="4">
    <source>
        <dbReference type="Proteomes" id="UP000231823"/>
    </source>
</evidence>
<evidence type="ECO:0000313" key="3">
    <source>
        <dbReference type="EMBL" id="AUB31768.1"/>
    </source>
</evidence>
<dbReference type="RefSeq" id="WP_100916737.1">
    <property type="nucleotide sequence ID" value="NZ_CP025057.1"/>
</dbReference>
<sequence>MKKILSILGSTVLVAPLVSTTTFNTKNISNEINNKKDDVNWNYIDQETNNIFEKLVNNSNSQFYSDDNQNITNEVLKFAKQETKKLLNSFKNEQKSLEEMIKYFENNVDGFKENLDKQTSNNSIYNLLNLDSYEKIKKNISKTWFNSLLDDMNLVAGKLGWGAIALAAAAAGFWAAAWWFGISIPFAIDCARVAAVLTVCSAGLGLTVAAFREKLNSIWDVLTWSLNSYRLYSTIGQIAIPKLLIVKTTLSASIVGYITSAVLVPIIGNLLFKLYKGAFE</sequence>
<dbReference type="KEGG" id="sfz:SFLOR_v1c07200"/>
<feature type="transmembrane region" description="Helical" evidence="2">
    <location>
        <begin position="254"/>
        <end position="272"/>
    </location>
</feature>
<dbReference type="AlphaFoldDB" id="A0A2K8SET8"/>
<feature type="transmembrane region" description="Helical" evidence="2">
    <location>
        <begin position="159"/>
        <end position="181"/>
    </location>
</feature>
<reference evidence="3 4" key="1">
    <citation type="submission" date="2017-12" db="EMBL/GenBank/DDBJ databases">
        <title>Complete genome sequence of Spiroplasma floricola 23-6 (ATCC 29989).</title>
        <authorList>
            <person name="Tsai Y.-M."/>
            <person name="Wu P.-S."/>
            <person name="Lo W.-S."/>
            <person name="Kuo C.-H."/>
        </authorList>
    </citation>
    <scope>NUCLEOTIDE SEQUENCE [LARGE SCALE GENOMIC DNA]</scope>
    <source>
        <strain evidence="3 4">23-6</strain>
    </source>
</reference>
<feature type="transmembrane region" description="Helical" evidence="2">
    <location>
        <begin position="193"/>
        <end position="211"/>
    </location>
</feature>
<keyword evidence="2" id="KW-0472">Membrane</keyword>
<keyword evidence="2" id="KW-0812">Transmembrane</keyword>
<organism evidence="3 4">
    <name type="scientific">Spiroplasma floricola 23-6</name>
    <dbReference type="NCBI Taxonomy" id="1336749"/>
    <lineage>
        <taxon>Bacteria</taxon>
        <taxon>Bacillati</taxon>
        <taxon>Mycoplasmatota</taxon>
        <taxon>Mollicutes</taxon>
        <taxon>Entomoplasmatales</taxon>
        <taxon>Spiroplasmataceae</taxon>
        <taxon>Spiroplasma</taxon>
    </lineage>
</organism>
<evidence type="ECO:0008006" key="5">
    <source>
        <dbReference type="Google" id="ProtNLM"/>
    </source>
</evidence>
<keyword evidence="1" id="KW-0175">Coiled coil</keyword>
<evidence type="ECO:0000256" key="2">
    <source>
        <dbReference type="SAM" id="Phobius"/>
    </source>
</evidence>
<dbReference type="Proteomes" id="UP000231823">
    <property type="component" value="Chromosome"/>
</dbReference>
<name>A0A2K8SET8_9MOLU</name>